<dbReference type="PANTHER" id="PTHR31313:SF81">
    <property type="entry name" value="TY1 ENHANCER ACTIVATOR"/>
    <property type="match status" value="1"/>
</dbReference>
<accession>A0A0J0XUC8</accession>
<proteinExistence type="predicted"/>
<dbReference type="PANTHER" id="PTHR31313">
    <property type="entry name" value="TY1 ENHANCER ACTIVATOR"/>
    <property type="match status" value="1"/>
</dbReference>
<evidence type="ECO:0000256" key="7">
    <source>
        <dbReference type="SAM" id="MobiDB-lite"/>
    </source>
</evidence>
<dbReference type="Pfam" id="PF04082">
    <property type="entry name" value="Fungal_trans"/>
    <property type="match status" value="1"/>
</dbReference>
<feature type="domain" description="Xylanolytic transcriptional activator regulatory" evidence="8">
    <location>
        <begin position="165"/>
        <end position="240"/>
    </location>
</feature>
<evidence type="ECO:0000256" key="2">
    <source>
        <dbReference type="ARBA" id="ARBA00022833"/>
    </source>
</evidence>
<keyword evidence="5" id="KW-0804">Transcription</keyword>
<sequence>VQDERGRLRLHGPQSAFRHSRMPEPASEPHQQEQAGFARFLPDFFLTREQHDMALDRFFRYFGCWAQRVTPHLFYRDMEAAQWTEVSELPVATPNYSPLLHNYILAVGLAFSDEEHLRAQTTRRLFATEGDRTLDRECSMPCVGTVQGLAIRASWASTMGDYSLGWVYQGLATRVCYALGLNVDTRPLVAKGKLDHESAVQRDVTFWTCYCQEALWAQYIGRKPIMMEYSLPLPTADPATDDMLWMWPQGLRQSVPPQKSYLSTAFVHTAILMQACTEITRTLYAGRSDKSALVENGTVERFSDTLDRILEGMPACLHVDPTRADPVLPHILMGHLAFSWTVILLYQPFSQVTRAVPDGPFEKIGLIAMTRCHQAALRIVQLVALWGEQHSLRFTPPTLSAIIYSAGTSFLLAAAQAGLPSQTAAAMQKVHVCLGFLEDIGCTWKAGRQQAAVLRGLLDQCAQASREVPALLGIERGWDGPRADEP</sequence>
<organism evidence="9 10">
    <name type="scientific">Cutaneotrichosporon oleaginosum</name>
    <dbReference type="NCBI Taxonomy" id="879819"/>
    <lineage>
        <taxon>Eukaryota</taxon>
        <taxon>Fungi</taxon>
        <taxon>Dikarya</taxon>
        <taxon>Basidiomycota</taxon>
        <taxon>Agaricomycotina</taxon>
        <taxon>Tremellomycetes</taxon>
        <taxon>Trichosporonales</taxon>
        <taxon>Trichosporonaceae</taxon>
        <taxon>Cutaneotrichosporon</taxon>
    </lineage>
</organism>
<keyword evidence="4" id="KW-0238">DNA-binding</keyword>
<evidence type="ECO:0000313" key="10">
    <source>
        <dbReference type="Proteomes" id="UP000053611"/>
    </source>
</evidence>
<keyword evidence="10" id="KW-1185">Reference proteome</keyword>
<evidence type="ECO:0000259" key="8">
    <source>
        <dbReference type="SMART" id="SM00906"/>
    </source>
</evidence>
<dbReference type="EMBL" id="KQ087185">
    <property type="protein sequence ID" value="KLT44688.1"/>
    <property type="molecule type" value="Genomic_DNA"/>
</dbReference>
<dbReference type="Proteomes" id="UP000053611">
    <property type="component" value="Unassembled WGS sequence"/>
</dbReference>
<reference evidence="9 10" key="1">
    <citation type="submission" date="2015-03" db="EMBL/GenBank/DDBJ databases">
        <title>Genomics and transcriptomics of the oil-accumulating basidiomycete yeast T. oleaginosus allow insights into substrate utilization and the diverse evolutionary trajectories of mating systems in fungi.</title>
        <authorList>
            <consortium name="DOE Joint Genome Institute"/>
            <person name="Kourist R."/>
            <person name="Kracht O."/>
            <person name="Bracharz F."/>
            <person name="Lipzen A."/>
            <person name="Nolan M."/>
            <person name="Ohm R."/>
            <person name="Grigoriev I."/>
            <person name="Sun S."/>
            <person name="Heitman J."/>
            <person name="Bruck T."/>
            <person name="Nowrousian M."/>
        </authorList>
    </citation>
    <scope>NUCLEOTIDE SEQUENCE [LARGE SCALE GENOMIC DNA]</scope>
    <source>
        <strain evidence="9 10">IBC0246</strain>
    </source>
</reference>
<evidence type="ECO:0000256" key="6">
    <source>
        <dbReference type="ARBA" id="ARBA00023242"/>
    </source>
</evidence>
<keyword evidence="6" id="KW-0539">Nucleus</keyword>
<evidence type="ECO:0000256" key="4">
    <source>
        <dbReference type="ARBA" id="ARBA00023125"/>
    </source>
</evidence>
<evidence type="ECO:0000256" key="5">
    <source>
        <dbReference type="ARBA" id="ARBA00023163"/>
    </source>
</evidence>
<evidence type="ECO:0000313" key="9">
    <source>
        <dbReference type="EMBL" id="KLT44688.1"/>
    </source>
</evidence>
<dbReference type="OrthoDB" id="2154091at2759"/>
<gene>
    <name evidence="9" type="ORF">CC85DRAFT_241956</name>
</gene>
<name>A0A0J0XUC8_9TREE</name>
<dbReference type="AlphaFoldDB" id="A0A0J0XUC8"/>
<feature type="region of interest" description="Disordered" evidence="7">
    <location>
        <begin position="12"/>
        <end position="31"/>
    </location>
</feature>
<keyword evidence="2" id="KW-0862">Zinc</keyword>
<dbReference type="GO" id="GO:0006351">
    <property type="term" value="P:DNA-templated transcription"/>
    <property type="evidence" value="ECO:0007669"/>
    <property type="project" value="InterPro"/>
</dbReference>
<dbReference type="CDD" id="cd12148">
    <property type="entry name" value="fungal_TF_MHR"/>
    <property type="match status" value="1"/>
</dbReference>
<dbReference type="GO" id="GO:0008270">
    <property type="term" value="F:zinc ion binding"/>
    <property type="evidence" value="ECO:0007669"/>
    <property type="project" value="InterPro"/>
</dbReference>
<feature type="non-terminal residue" evidence="9">
    <location>
        <position position="1"/>
    </location>
</feature>
<keyword evidence="1" id="KW-0479">Metal-binding</keyword>
<evidence type="ECO:0000256" key="3">
    <source>
        <dbReference type="ARBA" id="ARBA00023015"/>
    </source>
</evidence>
<dbReference type="SMART" id="SM00906">
    <property type="entry name" value="Fungal_trans"/>
    <property type="match status" value="1"/>
</dbReference>
<dbReference type="InterPro" id="IPR007219">
    <property type="entry name" value="XnlR_reg_dom"/>
</dbReference>
<dbReference type="GO" id="GO:0003677">
    <property type="term" value="F:DNA binding"/>
    <property type="evidence" value="ECO:0007669"/>
    <property type="project" value="UniProtKB-KW"/>
</dbReference>
<dbReference type="STRING" id="879819.A0A0J0XUC8"/>
<dbReference type="GeneID" id="28980837"/>
<dbReference type="InterPro" id="IPR051615">
    <property type="entry name" value="Transcr_Regulatory_Elem"/>
</dbReference>
<evidence type="ECO:0000256" key="1">
    <source>
        <dbReference type="ARBA" id="ARBA00022723"/>
    </source>
</evidence>
<keyword evidence="3" id="KW-0805">Transcription regulation</keyword>
<protein>
    <recommendedName>
        <fullName evidence="8">Xylanolytic transcriptional activator regulatory domain-containing protein</fullName>
    </recommendedName>
</protein>